<dbReference type="AlphaFoldDB" id="A0A9D4GJL0"/>
<dbReference type="EMBL" id="JAIWYP010000005">
    <property type="protein sequence ID" value="KAH3818394.1"/>
    <property type="molecule type" value="Genomic_DNA"/>
</dbReference>
<reference evidence="2" key="2">
    <citation type="submission" date="2020-11" db="EMBL/GenBank/DDBJ databases">
        <authorList>
            <person name="McCartney M.A."/>
            <person name="Auch B."/>
            <person name="Kono T."/>
            <person name="Mallez S."/>
            <person name="Becker A."/>
            <person name="Gohl D.M."/>
            <person name="Silverstein K.A.T."/>
            <person name="Koren S."/>
            <person name="Bechman K.B."/>
            <person name="Herman A."/>
            <person name="Abrahante J.E."/>
            <person name="Garbe J."/>
        </authorList>
    </citation>
    <scope>NUCLEOTIDE SEQUENCE</scope>
    <source>
        <strain evidence="2">Duluth1</strain>
        <tissue evidence="2">Whole animal</tissue>
    </source>
</reference>
<sequence length="72" mass="8185">MDNVEERTFLPMDELLSAAHSRPDWIMTSVSSSRRINRPCKNDRTTKSARLSTHTRCSANQITSAHPLSQQD</sequence>
<gene>
    <name evidence="2" type="ORF">DPMN_120004</name>
</gene>
<reference evidence="2" key="1">
    <citation type="journal article" date="2019" name="bioRxiv">
        <title>The Genome of the Zebra Mussel, Dreissena polymorpha: A Resource for Invasive Species Research.</title>
        <authorList>
            <person name="McCartney M.A."/>
            <person name="Auch B."/>
            <person name="Kono T."/>
            <person name="Mallez S."/>
            <person name="Zhang Y."/>
            <person name="Obille A."/>
            <person name="Becker A."/>
            <person name="Abrahante J.E."/>
            <person name="Garbe J."/>
            <person name="Badalamenti J.P."/>
            <person name="Herman A."/>
            <person name="Mangelson H."/>
            <person name="Liachko I."/>
            <person name="Sullivan S."/>
            <person name="Sone E.D."/>
            <person name="Koren S."/>
            <person name="Silverstein K.A.T."/>
            <person name="Beckman K.B."/>
            <person name="Gohl D.M."/>
        </authorList>
    </citation>
    <scope>NUCLEOTIDE SEQUENCE</scope>
    <source>
        <strain evidence="2">Duluth1</strain>
        <tissue evidence="2">Whole animal</tissue>
    </source>
</reference>
<protein>
    <submittedName>
        <fullName evidence="2">Uncharacterized protein</fullName>
    </submittedName>
</protein>
<feature type="compositionally biased region" description="Polar residues" evidence="1">
    <location>
        <begin position="48"/>
        <end position="72"/>
    </location>
</feature>
<feature type="region of interest" description="Disordered" evidence="1">
    <location>
        <begin position="30"/>
        <end position="72"/>
    </location>
</feature>
<proteinExistence type="predicted"/>
<comment type="caution">
    <text evidence="2">The sequence shown here is derived from an EMBL/GenBank/DDBJ whole genome shotgun (WGS) entry which is preliminary data.</text>
</comment>
<organism evidence="2 3">
    <name type="scientific">Dreissena polymorpha</name>
    <name type="common">Zebra mussel</name>
    <name type="synonym">Mytilus polymorpha</name>
    <dbReference type="NCBI Taxonomy" id="45954"/>
    <lineage>
        <taxon>Eukaryota</taxon>
        <taxon>Metazoa</taxon>
        <taxon>Spiralia</taxon>
        <taxon>Lophotrochozoa</taxon>
        <taxon>Mollusca</taxon>
        <taxon>Bivalvia</taxon>
        <taxon>Autobranchia</taxon>
        <taxon>Heteroconchia</taxon>
        <taxon>Euheterodonta</taxon>
        <taxon>Imparidentia</taxon>
        <taxon>Neoheterodontei</taxon>
        <taxon>Myida</taxon>
        <taxon>Dreissenoidea</taxon>
        <taxon>Dreissenidae</taxon>
        <taxon>Dreissena</taxon>
    </lineage>
</organism>
<dbReference type="Proteomes" id="UP000828390">
    <property type="component" value="Unassembled WGS sequence"/>
</dbReference>
<evidence type="ECO:0000256" key="1">
    <source>
        <dbReference type="SAM" id="MobiDB-lite"/>
    </source>
</evidence>
<accession>A0A9D4GJL0</accession>
<evidence type="ECO:0000313" key="3">
    <source>
        <dbReference type="Proteomes" id="UP000828390"/>
    </source>
</evidence>
<keyword evidence="3" id="KW-1185">Reference proteome</keyword>
<name>A0A9D4GJL0_DREPO</name>
<evidence type="ECO:0000313" key="2">
    <source>
        <dbReference type="EMBL" id="KAH3818394.1"/>
    </source>
</evidence>